<dbReference type="PANTHER" id="PTHR43046">
    <property type="entry name" value="GDP-MANNOSE MANNOSYL HYDROLASE"/>
    <property type="match status" value="1"/>
</dbReference>
<keyword evidence="2" id="KW-0479">Metal-binding</keyword>
<keyword evidence="4" id="KW-0460">Magnesium</keyword>
<dbReference type="Gene3D" id="3.90.79.10">
    <property type="entry name" value="Nucleoside Triphosphate Pyrophosphohydrolase"/>
    <property type="match status" value="1"/>
</dbReference>
<feature type="domain" description="Nudix hydrolase" evidence="5">
    <location>
        <begin position="13"/>
        <end position="154"/>
    </location>
</feature>
<dbReference type="PROSITE" id="PS00893">
    <property type="entry name" value="NUDIX_BOX"/>
    <property type="match status" value="1"/>
</dbReference>
<evidence type="ECO:0000313" key="7">
    <source>
        <dbReference type="Proteomes" id="UP001273505"/>
    </source>
</evidence>
<dbReference type="CDD" id="cd03430">
    <property type="entry name" value="NUDIX_GDPMH_NudD"/>
    <property type="match status" value="1"/>
</dbReference>
<accession>A0ABU4RVZ4</accession>
<reference evidence="6 7" key="1">
    <citation type="submission" date="2023-11" db="EMBL/GenBank/DDBJ databases">
        <title>Gilvimarinus fulvus sp. nov., isolated from the surface of Kelp.</title>
        <authorList>
            <person name="Sun Y.Y."/>
            <person name="Gong Y."/>
            <person name="Du Z.J."/>
        </authorList>
    </citation>
    <scope>NUCLEOTIDE SEQUENCE [LARGE SCALE GENOMIC DNA]</scope>
    <source>
        <strain evidence="6 7">SDUM040013</strain>
    </source>
</reference>
<dbReference type="GO" id="GO:0016787">
    <property type="term" value="F:hydrolase activity"/>
    <property type="evidence" value="ECO:0007669"/>
    <property type="project" value="UniProtKB-KW"/>
</dbReference>
<keyword evidence="7" id="KW-1185">Reference proteome</keyword>
<comment type="cofactor">
    <cofactor evidence="1">
        <name>Mg(2+)</name>
        <dbReference type="ChEBI" id="CHEBI:18420"/>
    </cofactor>
</comment>
<evidence type="ECO:0000256" key="3">
    <source>
        <dbReference type="ARBA" id="ARBA00022801"/>
    </source>
</evidence>
<dbReference type="RefSeq" id="WP_302723533.1">
    <property type="nucleotide sequence ID" value="NZ_JAULRU010000617.1"/>
</dbReference>
<dbReference type="PROSITE" id="PS51462">
    <property type="entry name" value="NUDIX"/>
    <property type="match status" value="1"/>
</dbReference>
<evidence type="ECO:0000256" key="2">
    <source>
        <dbReference type="ARBA" id="ARBA00022723"/>
    </source>
</evidence>
<evidence type="ECO:0000256" key="4">
    <source>
        <dbReference type="ARBA" id="ARBA00022842"/>
    </source>
</evidence>
<evidence type="ECO:0000313" key="6">
    <source>
        <dbReference type="EMBL" id="MDX6849042.1"/>
    </source>
</evidence>
<dbReference type="InterPro" id="IPR015797">
    <property type="entry name" value="NUDIX_hydrolase-like_dom_sf"/>
</dbReference>
<keyword evidence="3 6" id="KW-0378">Hydrolase</keyword>
<dbReference type="SUPFAM" id="SSF55811">
    <property type="entry name" value="Nudix"/>
    <property type="match status" value="1"/>
</dbReference>
<gene>
    <name evidence="6" type="ORF">SCD92_06700</name>
</gene>
<name>A0ABU4RVZ4_9GAMM</name>
<sequence>MHLSKADFTHAIAHTPLVSIDLVVRNPQGQFLLGWRNNRPAKDHWFVPGGRVQKGERLEDAFLRLTQEELGQPVSMTEASWKGVYEHFYDDFVFSDESHQDVSTHYVVLAFEIALSEATESLPKTQHAQYRWMSTNDILKNSQVHEYTRAYFTQ</sequence>
<dbReference type="Proteomes" id="UP001273505">
    <property type="component" value="Unassembled WGS sequence"/>
</dbReference>
<comment type="caution">
    <text evidence="6">The sequence shown here is derived from an EMBL/GenBank/DDBJ whole genome shotgun (WGS) entry which is preliminary data.</text>
</comment>
<dbReference type="InterPro" id="IPR033715">
    <property type="entry name" value="GDPMH"/>
</dbReference>
<proteinExistence type="predicted"/>
<evidence type="ECO:0000256" key="1">
    <source>
        <dbReference type="ARBA" id="ARBA00001946"/>
    </source>
</evidence>
<dbReference type="PANTHER" id="PTHR43046:SF12">
    <property type="entry name" value="GDP-MANNOSE MANNOSYL HYDROLASE"/>
    <property type="match status" value="1"/>
</dbReference>
<dbReference type="EMBL" id="JAXAFO010000008">
    <property type="protein sequence ID" value="MDX6849042.1"/>
    <property type="molecule type" value="Genomic_DNA"/>
</dbReference>
<protein>
    <submittedName>
        <fullName evidence="6">GDP-mannose mannosyl hydrolase</fullName>
    </submittedName>
</protein>
<evidence type="ECO:0000259" key="5">
    <source>
        <dbReference type="PROSITE" id="PS51462"/>
    </source>
</evidence>
<dbReference type="InterPro" id="IPR000086">
    <property type="entry name" value="NUDIX_hydrolase_dom"/>
</dbReference>
<dbReference type="Pfam" id="PF00293">
    <property type="entry name" value="NUDIX"/>
    <property type="match status" value="1"/>
</dbReference>
<dbReference type="InterPro" id="IPR020084">
    <property type="entry name" value="NUDIX_hydrolase_CS"/>
</dbReference>
<dbReference type="NCBIfam" id="NF011963">
    <property type="entry name" value="PRK15434.1"/>
    <property type="match status" value="1"/>
</dbReference>
<organism evidence="6 7">
    <name type="scientific">Gilvimarinus gilvus</name>
    <dbReference type="NCBI Taxonomy" id="3058038"/>
    <lineage>
        <taxon>Bacteria</taxon>
        <taxon>Pseudomonadati</taxon>
        <taxon>Pseudomonadota</taxon>
        <taxon>Gammaproteobacteria</taxon>
        <taxon>Cellvibrionales</taxon>
        <taxon>Cellvibrionaceae</taxon>
        <taxon>Gilvimarinus</taxon>
    </lineage>
</organism>
<dbReference type="PIRSF" id="PIRSF037599">
    <property type="entry name" value="GDPMH"/>
    <property type="match status" value="1"/>
</dbReference>